<dbReference type="PANTHER" id="PTHR30563:SF0">
    <property type="entry name" value="DNA RECOMBINATION PROTEIN RMUC"/>
    <property type="match status" value="1"/>
</dbReference>
<reference evidence="8 9" key="1">
    <citation type="submission" date="2018-09" db="EMBL/GenBank/DDBJ databases">
        <title>Draft genome sequence of Rhodopseudomonas palustris 2.1.18.</title>
        <authorList>
            <person name="Robertson S.L."/>
            <person name="Meyer T.E."/>
            <person name="Kyndt J.A."/>
        </authorList>
    </citation>
    <scope>NUCLEOTIDE SEQUENCE [LARGE SCALE GENOMIC DNA]</scope>
    <source>
        <strain evidence="8 9">2.1.18</strain>
    </source>
</reference>
<evidence type="ECO:0000256" key="3">
    <source>
        <dbReference type="ARBA" id="ARBA00021840"/>
    </source>
</evidence>
<proteinExistence type="inferred from homology"/>
<evidence type="ECO:0000256" key="5">
    <source>
        <dbReference type="ARBA" id="ARBA00023172"/>
    </source>
</evidence>
<name>A0A418VLA8_RHOPL</name>
<organism evidence="8 9">
    <name type="scientific">Rhodopseudomonas palustris</name>
    <dbReference type="NCBI Taxonomy" id="1076"/>
    <lineage>
        <taxon>Bacteria</taxon>
        <taxon>Pseudomonadati</taxon>
        <taxon>Pseudomonadota</taxon>
        <taxon>Alphaproteobacteria</taxon>
        <taxon>Hyphomicrobiales</taxon>
        <taxon>Nitrobacteraceae</taxon>
        <taxon>Rhodopseudomonas</taxon>
    </lineage>
</organism>
<keyword evidence="5" id="KW-0233">DNA recombination</keyword>
<keyword evidence="7" id="KW-0812">Transmembrane</keyword>
<keyword evidence="7" id="KW-1133">Transmembrane helix</keyword>
<dbReference type="AlphaFoldDB" id="A0A418VLA8"/>
<dbReference type="GO" id="GO:0006310">
    <property type="term" value="P:DNA recombination"/>
    <property type="evidence" value="ECO:0007669"/>
    <property type="project" value="UniProtKB-KW"/>
</dbReference>
<dbReference type="EMBL" id="QYYD01000003">
    <property type="protein sequence ID" value="RJF76951.1"/>
    <property type="molecule type" value="Genomic_DNA"/>
</dbReference>
<evidence type="ECO:0000313" key="9">
    <source>
        <dbReference type="Proteomes" id="UP000285523"/>
    </source>
</evidence>
<feature type="transmembrane region" description="Helical" evidence="7">
    <location>
        <begin position="15"/>
        <end position="38"/>
    </location>
</feature>
<keyword evidence="4" id="KW-0175">Coiled coil</keyword>
<dbReference type="InterPro" id="IPR003798">
    <property type="entry name" value="DNA_recombination_RmuC"/>
</dbReference>
<feature type="region of interest" description="Disordered" evidence="6">
    <location>
        <begin position="370"/>
        <end position="389"/>
    </location>
</feature>
<dbReference type="Proteomes" id="UP000285523">
    <property type="component" value="Unassembled WGS sequence"/>
</dbReference>
<protein>
    <recommendedName>
        <fullName evidence="3">DNA recombination protein RmuC homolog</fullName>
    </recommendedName>
</protein>
<sequence>MNDVLFVVGDTPVSVGAALVGMAAMALLVLLAIAAVIARGLHGGNAATLAQTRRAAELEQRLSDLIRYQSEANGRVDAMGRALAGRQAEMAKAMSERLDSVTHRFGHSLTQSTRYTMQSLQALHERLGIIDRAHDNLTELTDQVTTLRDVLANKQARGAFGQARMESIVQDGLPKGGYAFQYTLPNGKRPDCVVLLPDQRPLCIDAKFPLEAVTALREARSDAEKKAAAQQLRTDVMRHVDDIAGKYLIPGETQDTALMFVPSESVYAEIHDGFDDVIQKAYRARVVLVSPSLLMLAIQVMQQILKDARMRDAADQIRTEVLHLSDDLARLRERVSKLQTHFGQVNDDVRQILVSADKIERRAARIEELDFAAPETPAPPSNPEAPLAQERDLFASRAFKIDEVSAG</sequence>
<dbReference type="OrthoDB" id="370725at2"/>
<evidence type="ECO:0000256" key="4">
    <source>
        <dbReference type="ARBA" id="ARBA00023054"/>
    </source>
</evidence>
<comment type="similarity">
    <text evidence="2">Belongs to the RmuC family.</text>
</comment>
<dbReference type="Pfam" id="PF02646">
    <property type="entry name" value="RmuC"/>
    <property type="match status" value="1"/>
</dbReference>
<gene>
    <name evidence="8" type="primary">rmuC</name>
    <name evidence="8" type="ORF">D4Q52_03695</name>
</gene>
<comment type="function">
    <text evidence="1">Involved in DNA recombination.</text>
</comment>
<evidence type="ECO:0000256" key="2">
    <source>
        <dbReference type="ARBA" id="ARBA00009840"/>
    </source>
</evidence>
<keyword evidence="7" id="KW-0472">Membrane</keyword>
<evidence type="ECO:0000313" key="8">
    <source>
        <dbReference type="EMBL" id="RJF76951.1"/>
    </source>
</evidence>
<dbReference type="RefSeq" id="WP_119855204.1">
    <property type="nucleotide sequence ID" value="NZ_QYYD01000003.1"/>
</dbReference>
<evidence type="ECO:0000256" key="6">
    <source>
        <dbReference type="SAM" id="MobiDB-lite"/>
    </source>
</evidence>
<accession>A0A418VLA8</accession>
<comment type="caution">
    <text evidence="8">The sequence shown here is derived from an EMBL/GenBank/DDBJ whole genome shotgun (WGS) entry which is preliminary data.</text>
</comment>
<dbReference type="PANTHER" id="PTHR30563">
    <property type="entry name" value="DNA RECOMBINATION PROTEIN RMUC"/>
    <property type="match status" value="1"/>
</dbReference>
<evidence type="ECO:0000256" key="7">
    <source>
        <dbReference type="SAM" id="Phobius"/>
    </source>
</evidence>
<evidence type="ECO:0000256" key="1">
    <source>
        <dbReference type="ARBA" id="ARBA00003416"/>
    </source>
</evidence>